<feature type="transmembrane region" description="Helical" evidence="1">
    <location>
        <begin position="133"/>
        <end position="151"/>
    </location>
</feature>
<name>A0ABV7MC14_9PROT</name>
<evidence type="ECO:0000256" key="1">
    <source>
        <dbReference type="SAM" id="Phobius"/>
    </source>
</evidence>
<gene>
    <name evidence="2" type="ORF">ACFONP_05995</name>
</gene>
<organism evidence="2 3">
    <name type="scientific">Parvularcula lutaonensis</name>
    <dbReference type="NCBI Taxonomy" id="491923"/>
    <lineage>
        <taxon>Bacteria</taxon>
        <taxon>Pseudomonadati</taxon>
        <taxon>Pseudomonadota</taxon>
        <taxon>Alphaproteobacteria</taxon>
        <taxon>Parvularculales</taxon>
        <taxon>Parvularculaceae</taxon>
        <taxon>Parvularcula</taxon>
    </lineage>
</organism>
<keyword evidence="1" id="KW-0812">Transmembrane</keyword>
<dbReference type="Proteomes" id="UP001595607">
    <property type="component" value="Unassembled WGS sequence"/>
</dbReference>
<evidence type="ECO:0000313" key="3">
    <source>
        <dbReference type="Proteomes" id="UP001595607"/>
    </source>
</evidence>
<protein>
    <submittedName>
        <fullName evidence="2">Exopolysaccharide biosynthesis protein</fullName>
    </submittedName>
</protein>
<dbReference type="InterPro" id="IPR010331">
    <property type="entry name" value="ExoD"/>
</dbReference>
<evidence type="ECO:0000313" key="2">
    <source>
        <dbReference type="EMBL" id="MFC3302280.1"/>
    </source>
</evidence>
<keyword evidence="1" id="KW-0472">Membrane</keyword>
<dbReference type="PIRSF" id="PIRSF033239">
    <property type="entry name" value="ExoD"/>
    <property type="match status" value="1"/>
</dbReference>
<dbReference type="EMBL" id="JBHRVA010000002">
    <property type="protein sequence ID" value="MFC3302280.1"/>
    <property type="molecule type" value="Genomic_DNA"/>
</dbReference>
<dbReference type="RefSeq" id="WP_189570395.1">
    <property type="nucleotide sequence ID" value="NZ_BMXU01000001.1"/>
</dbReference>
<dbReference type="PANTHER" id="PTHR41795">
    <property type="entry name" value="EXOPOLYSACCHARIDE SYNTHESIS PROTEIN"/>
    <property type="match status" value="1"/>
</dbReference>
<keyword evidence="1" id="KW-1133">Transmembrane helix</keyword>
<feature type="transmembrane region" description="Helical" evidence="1">
    <location>
        <begin position="163"/>
        <end position="196"/>
    </location>
</feature>
<proteinExistence type="predicted"/>
<comment type="caution">
    <text evidence="2">The sequence shown here is derived from an EMBL/GenBank/DDBJ whole genome shotgun (WGS) entry which is preliminary data.</text>
</comment>
<keyword evidence="3" id="KW-1185">Reference proteome</keyword>
<sequence length="198" mass="21008">MSEPIQGVEDALDRLEQAVASSSDAGTGKVSVATVLDAFGRRSYGPLLLVPALIELTPIGSIPGVPTLIAFLILTTALQILAGRDHVWVPGFIERQRLRGDWIEAADSKIRPVARWLDRHTKARFRPLVRNPAVKLAAFLIVCLCLTVPPLELVPFASSIPMATVALFGLALLVGDGLLMLIAFLGVAAAVGGIIAMV</sequence>
<accession>A0ABV7MC14</accession>
<dbReference type="Pfam" id="PF06055">
    <property type="entry name" value="ExoD"/>
    <property type="match status" value="1"/>
</dbReference>
<dbReference type="PANTHER" id="PTHR41795:SF1">
    <property type="entry name" value="EXOPOLYSACCHARIDE SYNTHESIS PROTEIN"/>
    <property type="match status" value="1"/>
</dbReference>
<reference evidence="3" key="1">
    <citation type="journal article" date="2019" name="Int. J. Syst. Evol. Microbiol.">
        <title>The Global Catalogue of Microorganisms (GCM) 10K type strain sequencing project: providing services to taxonomists for standard genome sequencing and annotation.</title>
        <authorList>
            <consortium name="The Broad Institute Genomics Platform"/>
            <consortium name="The Broad Institute Genome Sequencing Center for Infectious Disease"/>
            <person name="Wu L."/>
            <person name="Ma J."/>
        </authorList>
    </citation>
    <scope>NUCLEOTIDE SEQUENCE [LARGE SCALE GENOMIC DNA]</scope>
    <source>
        <strain evidence="3">KCTC 22245</strain>
    </source>
</reference>